<name>A0ABQ8TZV3_PERAM</name>
<proteinExistence type="predicted"/>
<dbReference type="EMBL" id="JAJSOF020000001">
    <property type="protein sequence ID" value="KAJ4451671.1"/>
    <property type="molecule type" value="Genomic_DNA"/>
</dbReference>
<accession>A0ABQ8TZV3</accession>
<keyword evidence="2" id="KW-1185">Reference proteome</keyword>
<organism evidence="1 2">
    <name type="scientific">Periplaneta americana</name>
    <name type="common">American cockroach</name>
    <name type="synonym">Blatta americana</name>
    <dbReference type="NCBI Taxonomy" id="6978"/>
    <lineage>
        <taxon>Eukaryota</taxon>
        <taxon>Metazoa</taxon>
        <taxon>Ecdysozoa</taxon>
        <taxon>Arthropoda</taxon>
        <taxon>Hexapoda</taxon>
        <taxon>Insecta</taxon>
        <taxon>Pterygota</taxon>
        <taxon>Neoptera</taxon>
        <taxon>Polyneoptera</taxon>
        <taxon>Dictyoptera</taxon>
        <taxon>Blattodea</taxon>
        <taxon>Blattoidea</taxon>
        <taxon>Blattidae</taxon>
        <taxon>Blattinae</taxon>
        <taxon>Periplaneta</taxon>
    </lineage>
</organism>
<protein>
    <submittedName>
        <fullName evidence="1">Uncharacterized protein</fullName>
    </submittedName>
</protein>
<sequence length="71" mass="8271">MALTRTINRARQGELPLNPKILQYLVEIPERFRVALDNKDFILFNSLDMEDEDNKDHCFCDNRKSSQISSG</sequence>
<comment type="caution">
    <text evidence="1">The sequence shown here is derived from an EMBL/GenBank/DDBJ whole genome shotgun (WGS) entry which is preliminary data.</text>
</comment>
<dbReference type="Proteomes" id="UP001148838">
    <property type="component" value="Unassembled WGS sequence"/>
</dbReference>
<evidence type="ECO:0000313" key="2">
    <source>
        <dbReference type="Proteomes" id="UP001148838"/>
    </source>
</evidence>
<evidence type="ECO:0000313" key="1">
    <source>
        <dbReference type="EMBL" id="KAJ4451671.1"/>
    </source>
</evidence>
<gene>
    <name evidence="1" type="ORF">ANN_03141</name>
</gene>
<reference evidence="1 2" key="1">
    <citation type="journal article" date="2022" name="Allergy">
        <title>Genome assembly and annotation of Periplaneta americana reveal a comprehensive cockroach allergen profile.</title>
        <authorList>
            <person name="Wang L."/>
            <person name="Xiong Q."/>
            <person name="Saelim N."/>
            <person name="Wang L."/>
            <person name="Nong W."/>
            <person name="Wan A.T."/>
            <person name="Shi M."/>
            <person name="Liu X."/>
            <person name="Cao Q."/>
            <person name="Hui J.H.L."/>
            <person name="Sookrung N."/>
            <person name="Leung T.F."/>
            <person name="Tungtrongchitr A."/>
            <person name="Tsui S.K.W."/>
        </authorList>
    </citation>
    <scope>NUCLEOTIDE SEQUENCE [LARGE SCALE GENOMIC DNA]</scope>
    <source>
        <strain evidence="1">PWHHKU_190912</strain>
    </source>
</reference>